<feature type="coiled-coil region" evidence="1">
    <location>
        <begin position="62"/>
        <end position="89"/>
    </location>
</feature>
<evidence type="ECO:0000313" key="2">
    <source>
        <dbReference type="EMBL" id="GIG36315.1"/>
    </source>
</evidence>
<proteinExistence type="predicted"/>
<sequence>MAGELGYHYEELQGSVDRLLAMHDEVTQLRSRVSARAGDAAPGSWPDIPSVRAFAGRYHSAVSDAEAELTRVEQELESARVALAESIRAMQNVDAAQRETLDRFVAQLDVVAHVSPAPVPSSTHGSIS</sequence>
<comment type="caution">
    <text evidence="2">The sequence shown here is derived from an EMBL/GenBank/DDBJ whole genome shotgun (WGS) entry which is preliminary data.</text>
</comment>
<accession>A0A919P8I0</accession>
<reference evidence="2" key="1">
    <citation type="submission" date="2021-01" db="EMBL/GenBank/DDBJ databases">
        <title>Whole genome shotgun sequence of Cellulomonas pakistanensis NBRC 110800.</title>
        <authorList>
            <person name="Komaki H."/>
            <person name="Tamura T."/>
        </authorList>
    </citation>
    <scope>NUCLEOTIDE SEQUENCE</scope>
    <source>
        <strain evidence="2">NBRC 110800</strain>
    </source>
</reference>
<dbReference type="Proteomes" id="UP000642125">
    <property type="component" value="Unassembled WGS sequence"/>
</dbReference>
<dbReference type="EMBL" id="BONO01000010">
    <property type="protein sequence ID" value="GIG36315.1"/>
    <property type="molecule type" value="Genomic_DNA"/>
</dbReference>
<protein>
    <submittedName>
        <fullName evidence="2">Uncharacterized protein</fullName>
    </submittedName>
</protein>
<gene>
    <name evidence="2" type="ORF">Cpa01nite_16960</name>
</gene>
<organism evidence="2 3">
    <name type="scientific">Cellulomonas pakistanensis</name>
    <dbReference type="NCBI Taxonomy" id="992287"/>
    <lineage>
        <taxon>Bacteria</taxon>
        <taxon>Bacillati</taxon>
        <taxon>Actinomycetota</taxon>
        <taxon>Actinomycetes</taxon>
        <taxon>Micrococcales</taxon>
        <taxon>Cellulomonadaceae</taxon>
        <taxon>Cellulomonas</taxon>
    </lineage>
</organism>
<keyword evidence="3" id="KW-1185">Reference proteome</keyword>
<dbReference type="AlphaFoldDB" id="A0A919P8I0"/>
<evidence type="ECO:0000313" key="3">
    <source>
        <dbReference type="Proteomes" id="UP000642125"/>
    </source>
</evidence>
<dbReference type="RefSeq" id="WP_203668337.1">
    <property type="nucleotide sequence ID" value="NZ_BONO01000010.1"/>
</dbReference>
<evidence type="ECO:0000256" key="1">
    <source>
        <dbReference type="SAM" id="Coils"/>
    </source>
</evidence>
<name>A0A919P8I0_9CELL</name>
<keyword evidence="1" id="KW-0175">Coiled coil</keyword>